<dbReference type="SMART" id="SM00028">
    <property type="entry name" value="TPR"/>
    <property type="match status" value="1"/>
</dbReference>
<dbReference type="InterPro" id="IPR019734">
    <property type="entry name" value="TPR_rpt"/>
</dbReference>
<dbReference type="Gene3D" id="1.25.40.10">
    <property type="entry name" value="Tetratricopeptide repeat domain"/>
    <property type="match status" value="1"/>
</dbReference>
<name>A0A447ITD3_9RHOB</name>
<proteinExistence type="predicted"/>
<dbReference type="EMBL" id="UZWE01000079">
    <property type="protein sequence ID" value="VDS10776.1"/>
    <property type="molecule type" value="Genomic_DNA"/>
</dbReference>
<dbReference type="Gene3D" id="3.40.50.1820">
    <property type="entry name" value="alpha/beta hydrolase"/>
    <property type="match status" value="1"/>
</dbReference>
<protein>
    <submittedName>
        <fullName evidence="1">Uncharacterized protein</fullName>
    </submittedName>
</protein>
<dbReference type="Proteomes" id="UP000270743">
    <property type="component" value="Unassembled WGS sequence"/>
</dbReference>
<accession>A0A447ITD3</accession>
<dbReference type="AlphaFoldDB" id="A0A447ITD3"/>
<evidence type="ECO:0000313" key="1">
    <source>
        <dbReference type="EMBL" id="VDS10776.1"/>
    </source>
</evidence>
<sequence length="414" mass="45205">MKTTLFASPTHEAFVCHHKADTVVVSFAERKEPPPAGFSGEAMLAKSPHAFCCIRSLTNDWYVGGDFAACLDAVADAIRPYAHVILYGFSMGSYGALISAAALDADRLVLMAPVANIHPDKDRRWIADYQGLIGGRSAADLAPRIPAKTRVICVYDPKGPDRGHVADLKAACPVQVILTPRAGHMVFRFLNNGGILGSVTRMLFEPQVDIAVAQALVRSSMRQNSYYIAELARAMSRHKLLRRLVLRYGLYRFPGDLPLRLDYAGAIAEAGRFDRAAAMIRAVVAEKPTAAVSVAVIRALAQYAEQGGSPDAVADLIAPYASDRPRSREIQLLYARFLRHTRQFDQAIGAHESFMKGGPFSAQGFFERGLIFEELGQPVQAEANYRAALAEAPDFRRAAQQLARLKGHGARNNI</sequence>
<dbReference type="InterPro" id="IPR011990">
    <property type="entry name" value="TPR-like_helical_dom_sf"/>
</dbReference>
<dbReference type="InterPro" id="IPR029058">
    <property type="entry name" value="AB_hydrolase_fold"/>
</dbReference>
<evidence type="ECO:0000313" key="2">
    <source>
        <dbReference type="Proteomes" id="UP000270743"/>
    </source>
</evidence>
<dbReference type="SUPFAM" id="SSF53474">
    <property type="entry name" value="alpha/beta-Hydrolases"/>
    <property type="match status" value="1"/>
</dbReference>
<reference evidence="1 2" key="1">
    <citation type="submission" date="2018-12" db="EMBL/GenBank/DDBJ databases">
        <authorList>
            <person name="Criscuolo A."/>
        </authorList>
    </citation>
    <scope>NUCLEOTIDE SEQUENCE [LARGE SCALE GENOMIC DNA]</scope>
    <source>
        <strain evidence="1">ACIP1116241</strain>
    </source>
</reference>
<dbReference type="SUPFAM" id="SSF48452">
    <property type="entry name" value="TPR-like"/>
    <property type="match status" value="1"/>
</dbReference>
<organism evidence="1 2">
    <name type="scientific">Paracoccus haematequi</name>
    <dbReference type="NCBI Taxonomy" id="2491866"/>
    <lineage>
        <taxon>Bacteria</taxon>
        <taxon>Pseudomonadati</taxon>
        <taxon>Pseudomonadota</taxon>
        <taxon>Alphaproteobacteria</taxon>
        <taxon>Rhodobacterales</taxon>
        <taxon>Paracoccaceae</taxon>
        <taxon>Paracoccus</taxon>
    </lineage>
</organism>
<keyword evidence="2" id="KW-1185">Reference proteome</keyword>
<gene>
    <name evidence="1" type="ORF">PARHAE_03995</name>
</gene>